<name>A0A3B5LFF3_9TELE</name>
<dbReference type="AlphaFoldDB" id="A0A3B5LFF3"/>
<sequence length="130" mass="15173">LFFLAEYANIILINTLSLNTRSNTRLKPAYWPNPLHLTKTCPLLPHLPNPARQPKCFHYFRPLICNRRRLRRFQPSSTPKNSCILLNRPSRMDDSHSPVLTSPHLTCPFHLPNNDLFTLLLLHISSHHTY</sequence>
<reference evidence="1" key="1">
    <citation type="submission" date="2025-08" db="UniProtKB">
        <authorList>
            <consortium name="Ensembl"/>
        </authorList>
    </citation>
    <scope>IDENTIFICATION</scope>
</reference>
<keyword evidence="2" id="KW-1185">Reference proteome</keyword>
<organism evidence="1 2">
    <name type="scientific">Xiphophorus couchianus</name>
    <name type="common">Monterrey platyfish</name>
    <dbReference type="NCBI Taxonomy" id="32473"/>
    <lineage>
        <taxon>Eukaryota</taxon>
        <taxon>Metazoa</taxon>
        <taxon>Chordata</taxon>
        <taxon>Craniata</taxon>
        <taxon>Vertebrata</taxon>
        <taxon>Euteleostomi</taxon>
        <taxon>Actinopterygii</taxon>
        <taxon>Neopterygii</taxon>
        <taxon>Teleostei</taxon>
        <taxon>Neoteleostei</taxon>
        <taxon>Acanthomorphata</taxon>
        <taxon>Ovalentaria</taxon>
        <taxon>Atherinomorphae</taxon>
        <taxon>Cyprinodontiformes</taxon>
        <taxon>Poeciliidae</taxon>
        <taxon>Poeciliinae</taxon>
        <taxon>Xiphophorus</taxon>
    </lineage>
</organism>
<accession>A0A3B5LFF3</accession>
<dbReference type="Proteomes" id="UP000261380">
    <property type="component" value="Unplaced"/>
</dbReference>
<reference evidence="1" key="2">
    <citation type="submission" date="2025-09" db="UniProtKB">
        <authorList>
            <consortium name="Ensembl"/>
        </authorList>
    </citation>
    <scope>IDENTIFICATION</scope>
</reference>
<proteinExistence type="predicted"/>
<protein>
    <submittedName>
        <fullName evidence="1">Uncharacterized protein</fullName>
    </submittedName>
</protein>
<evidence type="ECO:0000313" key="1">
    <source>
        <dbReference type="Ensembl" id="ENSXCOP00000009572.1"/>
    </source>
</evidence>
<dbReference type="Ensembl" id="ENSXCOT00000009684.1">
    <property type="protein sequence ID" value="ENSXCOP00000009572.1"/>
    <property type="gene ID" value="ENSXCOG00000007291.1"/>
</dbReference>
<evidence type="ECO:0000313" key="2">
    <source>
        <dbReference type="Proteomes" id="UP000261380"/>
    </source>
</evidence>